<evidence type="ECO:0000256" key="2">
    <source>
        <dbReference type="ARBA" id="ARBA00023134"/>
    </source>
</evidence>
<dbReference type="OrthoDB" id="63533at2759"/>
<dbReference type="GO" id="GO:0005525">
    <property type="term" value="F:GTP binding"/>
    <property type="evidence" value="ECO:0007669"/>
    <property type="project" value="UniProtKB-KW"/>
</dbReference>
<dbReference type="NCBIfam" id="TIGR00231">
    <property type="entry name" value="small_GTP"/>
    <property type="match status" value="1"/>
</dbReference>
<evidence type="ECO:0000256" key="1">
    <source>
        <dbReference type="ARBA" id="ARBA00022741"/>
    </source>
</evidence>
<dbReference type="SMART" id="SM00175">
    <property type="entry name" value="RAB"/>
    <property type="match status" value="1"/>
</dbReference>
<protein>
    <submittedName>
        <fullName evidence="3">Uncharacterized protein</fullName>
    </submittedName>
</protein>
<dbReference type="PROSITE" id="PS51421">
    <property type="entry name" value="RAS"/>
    <property type="match status" value="1"/>
</dbReference>
<dbReference type="CDD" id="cd00154">
    <property type="entry name" value="Rab"/>
    <property type="match status" value="1"/>
</dbReference>
<dbReference type="SUPFAM" id="SSF52540">
    <property type="entry name" value="P-loop containing nucleoside triphosphate hydrolases"/>
    <property type="match status" value="1"/>
</dbReference>
<dbReference type="GO" id="GO:0003924">
    <property type="term" value="F:GTPase activity"/>
    <property type="evidence" value="ECO:0007669"/>
    <property type="project" value="InterPro"/>
</dbReference>
<comment type="caution">
    <text evidence="3">The sequence shown here is derived from an EMBL/GenBank/DDBJ whole genome shotgun (WGS) entry which is preliminary data.</text>
</comment>
<keyword evidence="2" id="KW-0342">GTP-binding</keyword>
<name>A0A8B6E786_MYTGA</name>
<organism evidence="3 4">
    <name type="scientific">Mytilus galloprovincialis</name>
    <name type="common">Mediterranean mussel</name>
    <dbReference type="NCBI Taxonomy" id="29158"/>
    <lineage>
        <taxon>Eukaryota</taxon>
        <taxon>Metazoa</taxon>
        <taxon>Spiralia</taxon>
        <taxon>Lophotrochozoa</taxon>
        <taxon>Mollusca</taxon>
        <taxon>Bivalvia</taxon>
        <taxon>Autobranchia</taxon>
        <taxon>Pteriomorphia</taxon>
        <taxon>Mytilida</taxon>
        <taxon>Mytiloidea</taxon>
        <taxon>Mytilidae</taxon>
        <taxon>Mytilinae</taxon>
        <taxon>Mytilus</taxon>
    </lineage>
</organism>
<dbReference type="SMART" id="SM00173">
    <property type="entry name" value="RAS"/>
    <property type="match status" value="1"/>
</dbReference>
<dbReference type="InterPro" id="IPR005225">
    <property type="entry name" value="Small_GTP-bd"/>
</dbReference>
<proteinExistence type="predicted"/>
<gene>
    <name evidence="3" type="ORF">MGAL_10B038985</name>
</gene>
<keyword evidence="4" id="KW-1185">Reference proteome</keyword>
<evidence type="ECO:0000313" key="3">
    <source>
        <dbReference type="EMBL" id="VDI29115.1"/>
    </source>
</evidence>
<reference evidence="3" key="1">
    <citation type="submission" date="2018-11" db="EMBL/GenBank/DDBJ databases">
        <authorList>
            <person name="Alioto T."/>
            <person name="Alioto T."/>
        </authorList>
    </citation>
    <scope>NUCLEOTIDE SEQUENCE</scope>
</reference>
<dbReference type="PANTHER" id="PTHR47977">
    <property type="entry name" value="RAS-RELATED PROTEIN RAB"/>
    <property type="match status" value="1"/>
</dbReference>
<accession>A0A8B6E786</accession>
<dbReference type="InterPro" id="IPR027417">
    <property type="entry name" value="P-loop_NTPase"/>
</dbReference>
<dbReference type="PROSITE" id="PS51419">
    <property type="entry name" value="RAB"/>
    <property type="match status" value="1"/>
</dbReference>
<dbReference type="EMBL" id="UYJE01004559">
    <property type="protein sequence ID" value="VDI29115.1"/>
    <property type="molecule type" value="Genomic_DNA"/>
</dbReference>
<dbReference type="InterPro" id="IPR001806">
    <property type="entry name" value="Small_GTPase"/>
</dbReference>
<dbReference type="Gene3D" id="3.40.50.300">
    <property type="entry name" value="P-loop containing nucleotide triphosphate hydrolases"/>
    <property type="match status" value="1"/>
</dbReference>
<dbReference type="AlphaFoldDB" id="A0A8B6E786"/>
<dbReference type="Proteomes" id="UP000596742">
    <property type="component" value="Unassembled WGS sequence"/>
</dbReference>
<dbReference type="InterPro" id="IPR050227">
    <property type="entry name" value="Rab"/>
</dbReference>
<dbReference type="FunFam" id="3.40.50.300:FF:001447">
    <property type="entry name" value="Ras-related protein Rab-1B"/>
    <property type="match status" value="1"/>
</dbReference>
<evidence type="ECO:0000313" key="4">
    <source>
        <dbReference type="Proteomes" id="UP000596742"/>
    </source>
</evidence>
<sequence length="182" mass="20146">MAESKDLSFNIVVIAGEIATGKSVFINRFATNAYKLLGHTIGCGYYEKTISVDKTKVQLNIWDTNSLGGTRSLLPVYLDGTDRAPVPSDSSSYAFGIILTYDIQSQKSFLSASEMIPIINQNCDKKVNRVFVGLKCDLRHNRAVLQEDAQEFAGKHKMKYMEASALTGENVEDVFYSLSGRL</sequence>
<dbReference type="Pfam" id="PF00071">
    <property type="entry name" value="Ras"/>
    <property type="match status" value="1"/>
</dbReference>
<keyword evidence="1" id="KW-0547">Nucleotide-binding</keyword>
<dbReference type="PRINTS" id="PR00449">
    <property type="entry name" value="RASTRNSFRMNG"/>
</dbReference>
<dbReference type="SMART" id="SM00174">
    <property type="entry name" value="RHO"/>
    <property type="match status" value="1"/>
</dbReference>